<sequence length="201" mass="22076">MGCTHPLPPLTSPLHGQQSITIIHCHLVATIDIDLYMGCNHPLPPLTSTLTWPAKASPLTTILLPPSTAFNINLYMGCNHPLPPLASTLTWAAKASPSTTTILLPPSTAIDINLHGLQPPSTTIDINPYMHNKSITANHHHLVATLSRHWHQPLYGQQKHYHQPPPSCFHPLPPLASTSTWAATTLYHLATNFSRRAIFFL</sequence>
<dbReference type="EMBL" id="CM042055">
    <property type="protein sequence ID" value="KAI3701469.1"/>
    <property type="molecule type" value="Genomic_DNA"/>
</dbReference>
<comment type="caution">
    <text evidence="1">The sequence shown here is derived from an EMBL/GenBank/DDBJ whole genome shotgun (WGS) entry which is preliminary data.</text>
</comment>
<evidence type="ECO:0000313" key="2">
    <source>
        <dbReference type="Proteomes" id="UP001055879"/>
    </source>
</evidence>
<name>A0ACB8ZVU3_ARCLA</name>
<dbReference type="Proteomes" id="UP001055879">
    <property type="component" value="Linkage Group LG09"/>
</dbReference>
<reference evidence="1 2" key="2">
    <citation type="journal article" date="2022" name="Mol. Ecol. Resour.">
        <title>The genomes of chicory, endive, great burdock and yacon provide insights into Asteraceae paleo-polyploidization history and plant inulin production.</title>
        <authorList>
            <person name="Fan W."/>
            <person name="Wang S."/>
            <person name="Wang H."/>
            <person name="Wang A."/>
            <person name="Jiang F."/>
            <person name="Liu H."/>
            <person name="Zhao H."/>
            <person name="Xu D."/>
            <person name="Zhang Y."/>
        </authorList>
    </citation>
    <scope>NUCLEOTIDE SEQUENCE [LARGE SCALE GENOMIC DNA]</scope>
    <source>
        <strain evidence="2">cv. Niubang</strain>
    </source>
</reference>
<organism evidence="1 2">
    <name type="scientific">Arctium lappa</name>
    <name type="common">Greater burdock</name>
    <name type="synonym">Lappa major</name>
    <dbReference type="NCBI Taxonomy" id="4217"/>
    <lineage>
        <taxon>Eukaryota</taxon>
        <taxon>Viridiplantae</taxon>
        <taxon>Streptophyta</taxon>
        <taxon>Embryophyta</taxon>
        <taxon>Tracheophyta</taxon>
        <taxon>Spermatophyta</taxon>
        <taxon>Magnoliopsida</taxon>
        <taxon>eudicotyledons</taxon>
        <taxon>Gunneridae</taxon>
        <taxon>Pentapetalae</taxon>
        <taxon>asterids</taxon>
        <taxon>campanulids</taxon>
        <taxon>Asterales</taxon>
        <taxon>Asteraceae</taxon>
        <taxon>Carduoideae</taxon>
        <taxon>Cardueae</taxon>
        <taxon>Arctiinae</taxon>
        <taxon>Arctium</taxon>
    </lineage>
</organism>
<reference evidence="2" key="1">
    <citation type="journal article" date="2022" name="Mol. Ecol. Resour.">
        <title>The genomes of chicory, endive, great burdock and yacon provide insights into Asteraceae palaeo-polyploidization history and plant inulin production.</title>
        <authorList>
            <person name="Fan W."/>
            <person name="Wang S."/>
            <person name="Wang H."/>
            <person name="Wang A."/>
            <person name="Jiang F."/>
            <person name="Liu H."/>
            <person name="Zhao H."/>
            <person name="Xu D."/>
            <person name="Zhang Y."/>
        </authorList>
    </citation>
    <scope>NUCLEOTIDE SEQUENCE [LARGE SCALE GENOMIC DNA]</scope>
    <source>
        <strain evidence="2">cv. Niubang</strain>
    </source>
</reference>
<proteinExistence type="predicted"/>
<evidence type="ECO:0000313" key="1">
    <source>
        <dbReference type="EMBL" id="KAI3701469.1"/>
    </source>
</evidence>
<accession>A0ACB8ZVU3</accession>
<protein>
    <submittedName>
        <fullName evidence="1">Uncharacterized protein</fullName>
    </submittedName>
</protein>
<gene>
    <name evidence="1" type="ORF">L6452_26572</name>
</gene>
<keyword evidence="2" id="KW-1185">Reference proteome</keyword>